<dbReference type="InterPro" id="IPR045357">
    <property type="entry name" value="Aminopeptidase_N-like_N"/>
</dbReference>
<dbReference type="AlphaFoldDB" id="A0A2P4YFB9"/>
<dbReference type="InterPro" id="IPR034015">
    <property type="entry name" value="M1_LTA4H"/>
</dbReference>
<evidence type="ECO:0000313" key="2">
    <source>
        <dbReference type="EMBL" id="POM76515.1"/>
    </source>
</evidence>
<reference evidence="2 3" key="1">
    <citation type="journal article" date="2017" name="Genome Biol. Evol.">
        <title>Phytophthora megakarya and P. palmivora, closely related causal agents of cacao black pod rot, underwent increases in genome sizes and gene numbers by different mechanisms.</title>
        <authorList>
            <person name="Ali S.S."/>
            <person name="Shao J."/>
            <person name="Lary D.J."/>
            <person name="Kronmiller B."/>
            <person name="Shen D."/>
            <person name="Strem M.D."/>
            <person name="Amoako-Attah I."/>
            <person name="Akrofi A.Y."/>
            <person name="Begoude B.A."/>
            <person name="Ten Hoopen G.M."/>
            <person name="Coulibaly K."/>
            <person name="Kebe B.I."/>
            <person name="Melnick R.L."/>
            <person name="Guiltinan M.J."/>
            <person name="Tyler B.M."/>
            <person name="Meinhardt L.W."/>
            <person name="Bailey B.A."/>
        </authorList>
    </citation>
    <scope>NUCLEOTIDE SEQUENCE [LARGE SCALE GENOMIC DNA]</scope>
    <source>
        <strain evidence="3">sbr112.9</strain>
    </source>
</reference>
<protein>
    <submittedName>
        <fullName evidence="2">Leukotriene A-4 hydrolase/aminopeptidase</fullName>
    </submittedName>
</protein>
<comment type="caution">
    <text evidence="2">The sequence shown here is derived from an EMBL/GenBank/DDBJ whole genome shotgun (WGS) entry which is preliminary data.</text>
</comment>
<dbReference type="Pfam" id="PF17900">
    <property type="entry name" value="Peptidase_M1_N"/>
    <property type="match status" value="1"/>
</dbReference>
<dbReference type="Proteomes" id="UP000237271">
    <property type="component" value="Unassembled WGS sequence"/>
</dbReference>
<dbReference type="InterPro" id="IPR042097">
    <property type="entry name" value="Aminopeptidase_N-like_N_sf"/>
</dbReference>
<dbReference type="SUPFAM" id="SSF63737">
    <property type="entry name" value="Leukotriene A4 hydrolase N-terminal domain"/>
    <property type="match status" value="1"/>
</dbReference>
<dbReference type="Gene3D" id="2.60.40.1730">
    <property type="entry name" value="tricorn interacting facor f3 domain"/>
    <property type="match status" value="1"/>
</dbReference>
<keyword evidence="3" id="KW-1185">Reference proteome</keyword>
<proteinExistence type="predicted"/>
<evidence type="ECO:0000259" key="1">
    <source>
        <dbReference type="Pfam" id="PF17900"/>
    </source>
</evidence>
<name>A0A2P4YFB9_9STRA</name>
<evidence type="ECO:0000313" key="3">
    <source>
        <dbReference type="Proteomes" id="UP000237271"/>
    </source>
</evidence>
<organism evidence="2 3">
    <name type="scientific">Phytophthora palmivora</name>
    <dbReference type="NCBI Taxonomy" id="4796"/>
    <lineage>
        <taxon>Eukaryota</taxon>
        <taxon>Sar</taxon>
        <taxon>Stramenopiles</taxon>
        <taxon>Oomycota</taxon>
        <taxon>Peronosporomycetes</taxon>
        <taxon>Peronosporales</taxon>
        <taxon>Peronosporaceae</taxon>
        <taxon>Phytophthora</taxon>
    </lineage>
</organism>
<dbReference type="OrthoDB" id="79562at2759"/>
<dbReference type="GO" id="GO:0016787">
    <property type="term" value="F:hydrolase activity"/>
    <property type="evidence" value="ECO:0007669"/>
    <property type="project" value="UniProtKB-KW"/>
</dbReference>
<dbReference type="GO" id="GO:0005829">
    <property type="term" value="C:cytosol"/>
    <property type="evidence" value="ECO:0007669"/>
    <property type="project" value="TreeGrafter"/>
</dbReference>
<feature type="domain" description="Aminopeptidase N-like N-terminal" evidence="1">
    <location>
        <begin position="22"/>
        <end position="198"/>
    </location>
</feature>
<dbReference type="PANTHER" id="PTHR45726">
    <property type="entry name" value="LEUKOTRIENE A-4 HYDROLASE"/>
    <property type="match status" value="1"/>
</dbReference>
<dbReference type="EMBL" id="NCKW01003427">
    <property type="protein sequence ID" value="POM76515.1"/>
    <property type="molecule type" value="Genomic_DNA"/>
</dbReference>
<keyword evidence="2" id="KW-0378">Hydrolase</keyword>
<dbReference type="PANTHER" id="PTHR45726:SF3">
    <property type="entry name" value="LEUKOTRIENE A-4 HYDROLASE"/>
    <property type="match status" value="1"/>
</dbReference>
<sequence>MASSPSLRSQSFANLDDVLYRHLQWTLAIDFEHQQLKGFAEYTFAYMGTSKSPVLILDTQSLSIESVSVDGVNVTNFSLGDQHSVFGRALSVPISSLSTSVRVTYATSSQSSGLQWLSPQLTAGKVYPFLFTQCQAIHARSVVPCPDTPAAKFTYAATVTVPQWCTVLMSAIAHGHVKNNDHEQTKKWSFRQDVPIPSWRDGECGFECKEQSVG</sequence>
<gene>
    <name evidence="2" type="ORF">PHPALM_6229</name>
</gene>
<accession>A0A2P4YFB9</accession>